<comment type="similarity">
    <text evidence="2">Belongs to the FAD-binding monooxygenase family.</text>
</comment>
<evidence type="ECO:0000256" key="2">
    <source>
        <dbReference type="ARBA" id="ARBA00010139"/>
    </source>
</evidence>
<evidence type="ECO:0000256" key="4">
    <source>
        <dbReference type="ARBA" id="ARBA00022827"/>
    </source>
</evidence>
<dbReference type="GO" id="GO:0016491">
    <property type="term" value="F:oxidoreductase activity"/>
    <property type="evidence" value="ECO:0007669"/>
    <property type="project" value="UniProtKB-KW"/>
</dbReference>
<dbReference type="OrthoDB" id="66881at2759"/>
<proteinExistence type="inferred from homology"/>
<dbReference type="EMBL" id="JAGPXC010000006">
    <property type="protein sequence ID" value="KAH6651635.1"/>
    <property type="molecule type" value="Genomic_DNA"/>
</dbReference>
<dbReference type="Proteomes" id="UP000758603">
    <property type="component" value="Unassembled WGS sequence"/>
</dbReference>
<protein>
    <submittedName>
        <fullName evidence="7">Uncharacterized protein</fullName>
    </submittedName>
</protein>
<evidence type="ECO:0000256" key="1">
    <source>
        <dbReference type="ARBA" id="ARBA00001974"/>
    </source>
</evidence>
<keyword evidence="6" id="KW-0560">Oxidoreductase</keyword>
<dbReference type="RefSeq" id="XP_045955913.1">
    <property type="nucleotide sequence ID" value="XM_046100331.1"/>
</dbReference>
<organism evidence="7 8">
    <name type="scientific">Truncatella angustata</name>
    <dbReference type="NCBI Taxonomy" id="152316"/>
    <lineage>
        <taxon>Eukaryota</taxon>
        <taxon>Fungi</taxon>
        <taxon>Dikarya</taxon>
        <taxon>Ascomycota</taxon>
        <taxon>Pezizomycotina</taxon>
        <taxon>Sordariomycetes</taxon>
        <taxon>Xylariomycetidae</taxon>
        <taxon>Amphisphaeriales</taxon>
        <taxon>Sporocadaceae</taxon>
        <taxon>Truncatella</taxon>
    </lineage>
</organism>
<gene>
    <name evidence="7" type="ORF">BKA67DRAFT_537499</name>
</gene>
<evidence type="ECO:0000256" key="3">
    <source>
        <dbReference type="ARBA" id="ARBA00022630"/>
    </source>
</evidence>
<keyword evidence="4" id="KW-0274">FAD</keyword>
<evidence type="ECO:0000313" key="8">
    <source>
        <dbReference type="Proteomes" id="UP000758603"/>
    </source>
</evidence>
<dbReference type="PANTHER" id="PTHR43098">
    <property type="entry name" value="L-ORNITHINE N(5)-MONOOXYGENASE-RELATED"/>
    <property type="match status" value="1"/>
</dbReference>
<dbReference type="InterPro" id="IPR050775">
    <property type="entry name" value="FAD-binding_Monooxygenases"/>
</dbReference>
<dbReference type="GeneID" id="70129223"/>
<reference evidence="7" key="1">
    <citation type="journal article" date="2021" name="Nat. Commun.">
        <title>Genetic determinants of endophytism in the Arabidopsis root mycobiome.</title>
        <authorList>
            <person name="Mesny F."/>
            <person name="Miyauchi S."/>
            <person name="Thiergart T."/>
            <person name="Pickel B."/>
            <person name="Atanasova L."/>
            <person name="Karlsson M."/>
            <person name="Huettel B."/>
            <person name="Barry K.W."/>
            <person name="Haridas S."/>
            <person name="Chen C."/>
            <person name="Bauer D."/>
            <person name="Andreopoulos W."/>
            <person name="Pangilinan J."/>
            <person name="LaButti K."/>
            <person name="Riley R."/>
            <person name="Lipzen A."/>
            <person name="Clum A."/>
            <person name="Drula E."/>
            <person name="Henrissat B."/>
            <person name="Kohler A."/>
            <person name="Grigoriev I.V."/>
            <person name="Martin F.M."/>
            <person name="Hacquard S."/>
        </authorList>
    </citation>
    <scope>NUCLEOTIDE SEQUENCE</scope>
    <source>
        <strain evidence="7">MPI-SDFR-AT-0073</strain>
    </source>
</reference>
<keyword evidence="8" id="KW-1185">Reference proteome</keyword>
<evidence type="ECO:0000256" key="5">
    <source>
        <dbReference type="ARBA" id="ARBA00022857"/>
    </source>
</evidence>
<evidence type="ECO:0000256" key="6">
    <source>
        <dbReference type="ARBA" id="ARBA00023002"/>
    </source>
</evidence>
<keyword evidence="3" id="KW-0285">Flavoprotein</keyword>
<accession>A0A9P8UGC3</accession>
<name>A0A9P8UGC3_9PEZI</name>
<keyword evidence="5" id="KW-0521">NADP</keyword>
<comment type="caution">
    <text evidence="7">The sequence shown here is derived from an EMBL/GenBank/DDBJ whole genome shotgun (WGS) entry which is preliminary data.</text>
</comment>
<evidence type="ECO:0000313" key="7">
    <source>
        <dbReference type="EMBL" id="KAH6651635.1"/>
    </source>
</evidence>
<dbReference type="PANTHER" id="PTHR43098:SF2">
    <property type="entry name" value="FAD-BINDING MONOOXYGENASE AUSB-RELATED"/>
    <property type="match status" value="1"/>
</dbReference>
<comment type="cofactor">
    <cofactor evidence="1">
        <name>FAD</name>
        <dbReference type="ChEBI" id="CHEBI:57692"/>
    </cofactor>
</comment>
<dbReference type="AlphaFoldDB" id="A0A9P8UGC3"/>
<sequence>MVARFIGSVLRIVIPETIDYHIASMHKMDVARPKRLRAHIATAVNDKATAIIWSWCKRRPAIHDDYLASFNRPNVALLSTGGKAAYKFITSDIVANGTLCEVDALLSSRLAFQFVWKIRRLQSKDTSALVIEPSKQATDEYTDEVQKKALWFFAMATCTPGWFNGEGQGVFDHPSPEEQATRS</sequence>